<protein>
    <recommendedName>
        <fullName evidence="3">DUF4365 domain-containing protein</fullName>
    </recommendedName>
</protein>
<proteinExistence type="predicted"/>
<name>A0ABP7H0E1_9MICO</name>
<comment type="caution">
    <text evidence="1">The sequence shown here is derived from an EMBL/GenBank/DDBJ whole genome shotgun (WGS) entry which is preliminary data.</text>
</comment>
<reference evidence="2" key="1">
    <citation type="journal article" date="2019" name="Int. J. Syst. Evol. Microbiol.">
        <title>The Global Catalogue of Microorganisms (GCM) 10K type strain sequencing project: providing services to taxonomists for standard genome sequencing and annotation.</title>
        <authorList>
            <consortium name="The Broad Institute Genomics Platform"/>
            <consortium name="The Broad Institute Genome Sequencing Center for Infectious Disease"/>
            <person name="Wu L."/>
            <person name="Ma J."/>
        </authorList>
    </citation>
    <scope>NUCLEOTIDE SEQUENCE [LARGE SCALE GENOMIC DNA]</scope>
    <source>
        <strain evidence="2">JCM 16950</strain>
    </source>
</reference>
<evidence type="ECO:0000313" key="2">
    <source>
        <dbReference type="Proteomes" id="UP001500540"/>
    </source>
</evidence>
<dbReference type="EMBL" id="BAABAF010000012">
    <property type="protein sequence ID" value="GAA3776678.1"/>
    <property type="molecule type" value="Genomic_DNA"/>
</dbReference>
<accession>A0ABP7H0E1</accession>
<dbReference type="Proteomes" id="UP001500540">
    <property type="component" value="Unassembled WGS sequence"/>
</dbReference>
<keyword evidence="2" id="KW-1185">Reference proteome</keyword>
<evidence type="ECO:0008006" key="3">
    <source>
        <dbReference type="Google" id="ProtNLM"/>
    </source>
</evidence>
<sequence length="614" mass="68248">MDVEALAVAKIQAMIARCPHLKPFITSNDKTPFTDGHIDVYSGLGQKKTDWLGRVSVQVKGRSHSGKQSAQISFSISRIDLLGFQRDSGVLYSYVAVDKRGRCTPYYALLSPFTIEHFLNSAPAAQGSISVALKRFPYQPVEIERIVALALKTRDQRTSLGFDSDVFQKMKSLTVHSAIDLNLSAPLRLTPDELDYALELTTDGGLTLPLGGELHIYPQTYMEQSTDIAIGAGGVTYERVSTRRVDAETVEVRLGPAVTLTMREKGTQRIWNVSYTAPGNFVERLRATRFLVGLIEKQGVEINGAARPLGGATVAGYLDELRGHLSTLEELEELFDHLSVNSALVDLEEISANAFNWLKALYRAFVGGEELRNESGDTARGLVHLGRWAVMLMTVPGSEPDTWRYIDPFDPAAPHMFRWSAEDDDGTSAFPVTAYDIVEQEHLPTILNLRLDRILDAYEPIADSDRTMGLANRCVLALVLAADSTDERKEEFLRAGGELNEWIIEHEGETPVHLINRWQIIHRTTGLSPEHLNAIRTMKRQAGRRSAAMAEEIELSCAILLDDAEEVDYLLGELAEDKLATIRTWPIWNLRLQPRSGGVEVDDEQNLRRGQGPA</sequence>
<gene>
    <name evidence="1" type="ORF">GCM10022240_30200</name>
</gene>
<organism evidence="1 2">
    <name type="scientific">Microbacterium kribbense</name>
    <dbReference type="NCBI Taxonomy" id="433645"/>
    <lineage>
        <taxon>Bacteria</taxon>
        <taxon>Bacillati</taxon>
        <taxon>Actinomycetota</taxon>
        <taxon>Actinomycetes</taxon>
        <taxon>Micrococcales</taxon>
        <taxon>Microbacteriaceae</taxon>
        <taxon>Microbacterium</taxon>
    </lineage>
</organism>
<evidence type="ECO:0000313" key="1">
    <source>
        <dbReference type="EMBL" id="GAA3776678.1"/>
    </source>
</evidence>